<comment type="caution">
    <text evidence="2">The sequence shown here is derived from an EMBL/GenBank/DDBJ whole genome shotgun (WGS) entry which is preliminary data.</text>
</comment>
<evidence type="ECO:0000313" key="3">
    <source>
        <dbReference type="Proteomes" id="UP001596203"/>
    </source>
</evidence>
<accession>A0ABW1JZX5</accession>
<evidence type="ECO:0000259" key="1">
    <source>
        <dbReference type="Pfam" id="PF12680"/>
    </source>
</evidence>
<organism evidence="2 3">
    <name type="scientific">Plantactinospora solaniradicis</name>
    <dbReference type="NCBI Taxonomy" id="1723736"/>
    <lineage>
        <taxon>Bacteria</taxon>
        <taxon>Bacillati</taxon>
        <taxon>Actinomycetota</taxon>
        <taxon>Actinomycetes</taxon>
        <taxon>Micromonosporales</taxon>
        <taxon>Micromonosporaceae</taxon>
        <taxon>Plantactinospora</taxon>
    </lineage>
</organism>
<keyword evidence="3" id="KW-1185">Reference proteome</keyword>
<protein>
    <submittedName>
        <fullName evidence="2">YybH family protein</fullName>
    </submittedName>
</protein>
<gene>
    <name evidence="2" type="ORF">ACFP2T_02315</name>
</gene>
<proteinExistence type="predicted"/>
<dbReference type="RefSeq" id="WP_377416707.1">
    <property type="nucleotide sequence ID" value="NZ_JBHSPR010000001.1"/>
</dbReference>
<name>A0ABW1JZX5_9ACTN</name>
<feature type="domain" description="SnoaL-like" evidence="1">
    <location>
        <begin position="15"/>
        <end position="89"/>
    </location>
</feature>
<dbReference type="Gene3D" id="3.10.450.50">
    <property type="match status" value="1"/>
</dbReference>
<dbReference type="Proteomes" id="UP001596203">
    <property type="component" value="Unassembled WGS sequence"/>
</dbReference>
<dbReference type="SUPFAM" id="SSF54427">
    <property type="entry name" value="NTF2-like"/>
    <property type="match status" value="1"/>
</dbReference>
<dbReference type="InterPro" id="IPR037401">
    <property type="entry name" value="SnoaL-like"/>
</dbReference>
<sequence>MTRMVASEPNDLGRYWIERANAGDVDGLVALYEPNAVLAFPPGNLATGHAEIRKVYEQLVAAAPVFALGRQRPALVGDDLALTASTQTTGEVSVEVARRQPDGSWLWAVDEPALVA</sequence>
<dbReference type="InterPro" id="IPR032710">
    <property type="entry name" value="NTF2-like_dom_sf"/>
</dbReference>
<dbReference type="Pfam" id="PF12680">
    <property type="entry name" value="SnoaL_2"/>
    <property type="match status" value="1"/>
</dbReference>
<evidence type="ECO:0000313" key="2">
    <source>
        <dbReference type="EMBL" id="MFC6015032.1"/>
    </source>
</evidence>
<dbReference type="EMBL" id="JBHSPR010000001">
    <property type="protein sequence ID" value="MFC6015032.1"/>
    <property type="molecule type" value="Genomic_DNA"/>
</dbReference>
<reference evidence="3" key="1">
    <citation type="journal article" date="2019" name="Int. J. Syst. Evol. Microbiol.">
        <title>The Global Catalogue of Microorganisms (GCM) 10K type strain sequencing project: providing services to taxonomists for standard genome sequencing and annotation.</title>
        <authorList>
            <consortium name="The Broad Institute Genomics Platform"/>
            <consortium name="The Broad Institute Genome Sequencing Center for Infectious Disease"/>
            <person name="Wu L."/>
            <person name="Ma J."/>
        </authorList>
    </citation>
    <scope>NUCLEOTIDE SEQUENCE [LARGE SCALE GENOMIC DNA]</scope>
    <source>
        <strain evidence="3">ZS-35-S2</strain>
    </source>
</reference>